<dbReference type="AlphaFoldDB" id="A0A5J9UBN7"/>
<dbReference type="Pfam" id="PF04782">
    <property type="entry name" value="DUF632"/>
    <property type="match status" value="1"/>
</dbReference>
<proteinExistence type="predicted"/>
<sequence length="323" mass="36626">MPELDVNDESGEVDVEEEYDDKCAVVNAELDKKEERRSSASEELDSILASPCCPLIIEMFSARSRPTHHRMPMDMKQQFDRASISGAEVCNVLEVGKMPYNHNNSGPKVSSTMISGLPKMGKKSLEFEEENAMESGNLSSTLQKPYMWEKKLLQELKSIHISVIDRGEERKSLYNKGAENHKLEAAHIYIKKLSTKISVAIQVIKSILNKINKLRDEVLWPQTNELIQGYFREAQIDLVKQELQLLDTTTRLAVPEVTDDGVPPFPPRRLGAPYMLSPFVIIGQSALQGYVVHTMQSFASNVLHIWERQRSEWKQGVLAKEDI</sequence>
<feature type="coiled-coil region" evidence="1">
    <location>
        <begin position="16"/>
        <end position="50"/>
    </location>
</feature>
<dbReference type="InterPro" id="IPR006867">
    <property type="entry name" value="DUF632"/>
</dbReference>
<feature type="domain" description="DUF632" evidence="2">
    <location>
        <begin position="74"/>
        <end position="231"/>
    </location>
</feature>
<comment type="caution">
    <text evidence="3">The sequence shown here is derived from an EMBL/GenBank/DDBJ whole genome shotgun (WGS) entry which is preliminary data.</text>
</comment>
<dbReference type="Proteomes" id="UP000324897">
    <property type="component" value="Unassembled WGS sequence"/>
</dbReference>
<evidence type="ECO:0000259" key="2">
    <source>
        <dbReference type="Pfam" id="PF04782"/>
    </source>
</evidence>
<gene>
    <name evidence="3" type="ORF">EJB05_30686</name>
</gene>
<name>A0A5J9UBN7_9POAL</name>
<dbReference type="PANTHER" id="PTHR21450">
    <property type="entry name" value="PROTEIN ALTERED PHOSPHATE STARVATION RESPONSE 1"/>
    <property type="match status" value="1"/>
</dbReference>
<reference evidence="3 4" key="1">
    <citation type="journal article" date="2019" name="Sci. Rep.">
        <title>A high-quality genome of Eragrostis curvula grass provides insights into Poaceae evolution and supports new strategies to enhance forage quality.</title>
        <authorList>
            <person name="Carballo J."/>
            <person name="Santos B.A.C.M."/>
            <person name="Zappacosta D."/>
            <person name="Garbus I."/>
            <person name="Selva J.P."/>
            <person name="Gallo C.A."/>
            <person name="Diaz A."/>
            <person name="Albertini E."/>
            <person name="Caccamo M."/>
            <person name="Echenique V."/>
        </authorList>
    </citation>
    <scope>NUCLEOTIDE SEQUENCE [LARGE SCALE GENOMIC DNA]</scope>
    <source>
        <strain evidence="4">cv. Victoria</strain>
        <tissue evidence="3">Leaf</tissue>
    </source>
</reference>
<feature type="non-terminal residue" evidence="3">
    <location>
        <position position="1"/>
    </location>
</feature>
<keyword evidence="1" id="KW-0175">Coiled coil</keyword>
<dbReference type="Gramene" id="TVU21073">
    <property type="protein sequence ID" value="TVU21073"/>
    <property type="gene ID" value="EJB05_30686"/>
</dbReference>
<evidence type="ECO:0000313" key="4">
    <source>
        <dbReference type="Proteomes" id="UP000324897"/>
    </source>
</evidence>
<evidence type="ECO:0000313" key="3">
    <source>
        <dbReference type="EMBL" id="TVU21073.1"/>
    </source>
</evidence>
<dbReference type="OrthoDB" id="658187at2759"/>
<evidence type="ECO:0000256" key="1">
    <source>
        <dbReference type="SAM" id="Coils"/>
    </source>
</evidence>
<dbReference type="EMBL" id="RWGY01000026">
    <property type="protein sequence ID" value="TVU21073.1"/>
    <property type="molecule type" value="Genomic_DNA"/>
</dbReference>
<dbReference type="PANTHER" id="PTHR21450:SF61">
    <property type="entry name" value="OS09G0547300 PROTEIN"/>
    <property type="match status" value="1"/>
</dbReference>
<accession>A0A5J9UBN7</accession>
<protein>
    <recommendedName>
        <fullName evidence="2">DUF632 domain-containing protein</fullName>
    </recommendedName>
</protein>
<organism evidence="3 4">
    <name type="scientific">Eragrostis curvula</name>
    <name type="common">weeping love grass</name>
    <dbReference type="NCBI Taxonomy" id="38414"/>
    <lineage>
        <taxon>Eukaryota</taxon>
        <taxon>Viridiplantae</taxon>
        <taxon>Streptophyta</taxon>
        <taxon>Embryophyta</taxon>
        <taxon>Tracheophyta</taxon>
        <taxon>Spermatophyta</taxon>
        <taxon>Magnoliopsida</taxon>
        <taxon>Liliopsida</taxon>
        <taxon>Poales</taxon>
        <taxon>Poaceae</taxon>
        <taxon>PACMAD clade</taxon>
        <taxon>Chloridoideae</taxon>
        <taxon>Eragrostideae</taxon>
        <taxon>Eragrostidinae</taxon>
        <taxon>Eragrostis</taxon>
    </lineage>
</organism>
<keyword evidence="4" id="KW-1185">Reference proteome</keyword>